<dbReference type="RefSeq" id="WP_021096463.1">
    <property type="nucleotide sequence ID" value="NZ_KE557320.1"/>
</dbReference>
<dbReference type="EMBL" id="AOLV01000005">
    <property type="protein sequence ID" value="EPX87646.1"/>
    <property type="molecule type" value="Genomic_DNA"/>
</dbReference>
<dbReference type="HOGENOM" id="CLU_064039_2_1_5"/>
<dbReference type="Proteomes" id="UP000015346">
    <property type="component" value="Unassembled WGS sequence"/>
</dbReference>
<dbReference type="InterPro" id="IPR032466">
    <property type="entry name" value="Metal_Hydrolase"/>
</dbReference>
<gene>
    <name evidence="2" type="ORF">ruthe_00352</name>
</gene>
<comment type="caution">
    <text evidence="2">The sequence shown here is derived from an EMBL/GenBank/DDBJ whole genome shotgun (WGS) entry which is preliminary data.</text>
</comment>
<evidence type="ECO:0000313" key="2">
    <source>
        <dbReference type="EMBL" id="EPX87646.1"/>
    </source>
</evidence>
<proteinExistence type="predicted"/>
<dbReference type="Pfam" id="PF04909">
    <property type="entry name" value="Amidohydro_2"/>
    <property type="match status" value="1"/>
</dbReference>
<evidence type="ECO:0000313" key="3">
    <source>
        <dbReference type="Proteomes" id="UP000015346"/>
    </source>
</evidence>
<name>S9R1X5_9RHOB</name>
<dbReference type="InterPro" id="IPR006680">
    <property type="entry name" value="Amidohydro-rel"/>
</dbReference>
<sequence length="297" mass="31661">MTLIRRCTGNPPRIALPKGAIDTQVHLYLPGFPARPGGPPLPAGDLPGPDQYRSVMRWLGIGRVVITQGNAHQTDNANLLACLREMGDIARGVAVITPETPAAEMEALAAAGVVGARIMDLPGGAVGLDRLEAIDARAADIGWMLAIQFNGSALPDLAPRLARLRSRWVLDHHGKFLDGAGPAHLDALRRLIDGGRTWFKLAGCYEASRLGPPDYADVAAVSRAIAAHAPERIVWGTNWPHNLIRTTEAYPDDARLADTVLGWLPDAAALGRALVTNPEELYGFPPFSDPSPAEATP</sequence>
<protein>
    <submittedName>
        <fullName evidence="2">Putative metal-dependent hydrolase of the TIM-barrel fold protein</fullName>
    </submittedName>
</protein>
<organism evidence="2 3">
    <name type="scientific">Rubellimicrobium thermophilum DSM 16684</name>
    <dbReference type="NCBI Taxonomy" id="1123069"/>
    <lineage>
        <taxon>Bacteria</taxon>
        <taxon>Pseudomonadati</taxon>
        <taxon>Pseudomonadota</taxon>
        <taxon>Alphaproteobacteria</taxon>
        <taxon>Rhodobacterales</taxon>
        <taxon>Roseobacteraceae</taxon>
        <taxon>Rubellimicrobium</taxon>
    </lineage>
</organism>
<dbReference type="SUPFAM" id="SSF51556">
    <property type="entry name" value="Metallo-dependent hydrolases"/>
    <property type="match status" value="1"/>
</dbReference>
<dbReference type="PANTHER" id="PTHR35563:SF2">
    <property type="entry name" value="BARREL METAL-DEPENDENT HYDROLASE, PUTATIVE (AFU_ORTHOLOGUE AFUA_1G16240)-RELATED"/>
    <property type="match status" value="1"/>
</dbReference>
<reference evidence="2 3" key="1">
    <citation type="journal article" date="2013" name="Stand. Genomic Sci.">
        <title>Genome sequence of the reddish-pigmented Rubellimicrobium thermophilum type strain (DSM 16684(T)), a member of the Roseobacter clade.</title>
        <authorList>
            <person name="Fiebig A."/>
            <person name="Riedel T."/>
            <person name="Gronow S."/>
            <person name="Petersen J."/>
            <person name="Klenk H.P."/>
            <person name="Goker M."/>
        </authorList>
    </citation>
    <scope>NUCLEOTIDE SEQUENCE [LARGE SCALE GENOMIC DNA]</scope>
    <source>
        <strain evidence="2 3">DSM 16684</strain>
    </source>
</reference>
<accession>S9R1X5</accession>
<dbReference type="PANTHER" id="PTHR35563">
    <property type="entry name" value="BARREL METAL-DEPENDENT HYDROLASE, PUTATIVE (AFU_ORTHOLOGUE AFUA_1G16240)-RELATED"/>
    <property type="match status" value="1"/>
</dbReference>
<dbReference type="Gene3D" id="3.20.20.140">
    <property type="entry name" value="Metal-dependent hydrolases"/>
    <property type="match status" value="1"/>
</dbReference>
<dbReference type="OrthoDB" id="9787654at2"/>
<dbReference type="GO" id="GO:0016787">
    <property type="term" value="F:hydrolase activity"/>
    <property type="evidence" value="ECO:0007669"/>
    <property type="project" value="UniProtKB-KW"/>
</dbReference>
<dbReference type="AlphaFoldDB" id="S9R1X5"/>
<keyword evidence="2" id="KW-0378">Hydrolase</keyword>
<dbReference type="PATRIC" id="fig|1123069.3.peg.314"/>
<feature type="domain" description="Amidohydrolase-related" evidence="1">
    <location>
        <begin position="21"/>
        <end position="284"/>
    </location>
</feature>
<evidence type="ECO:0000259" key="1">
    <source>
        <dbReference type="Pfam" id="PF04909"/>
    </source>
</evidence>
<keyword evidence="3" id="KW-1185">Reference proteome</keyword>
<dbReference type="STRING" id="1123069.ruthe_00352"/>
<dbReference type="InterPro" id="IPR052358">
    <property type="entry name" value="Aro_Compnd_Degr_Hydrolases"/>
</dbReference>